<evidence type="ECO:0000313" key="5">
    <source>
        <dbReference type="Proteomes" id="UP000006055"/>
    </source>
</evidence>
<dbReference type="Pfam" id="PF25973">
    <property type="entry name" value="BSH_CzcB"/>
    <property type="match status" value="1"/>
</dbReference>
<dbReference type="eggNOG" id="COG0845">
    <property type="taxonomic scope" value="Bacteria"/>
</dbReference>
<feature type="transmembrane region" description="Helical" evidence="2">
    <location>
        <begin position="30"/>
        <end position="51"/>
    </location>
</feature>
<dbReference type="GO" id="GO:0015562">
    <property type="term" value="F:efflux transmembrane transporter activity"/>
    <property type="evidence" value="ECO:0007669"/>
    <property type="project" value="TreeGrafter"/>
</dbReference>
<evidence type="ECO:0000313" key="4">
    <source>
        <dbReference type="EMBL" id="AFM23815.1"/>
    </source>
</evidence>
<name>I4C2M4_DESTA</name>
<dbReference type="Gene3D" id="2.40.50.100">
    <property type="match status" value="1"/>
</dbReference>
<evidence type="ECO:0000256" key="2">
    <source>
        <dbReference type="SAM" id="Phobius"/>
    </source>
</evidence>
<dbReference type="Gene3D" id="2.40.420.20">
    <property type="match status" value="1"/>
</dbReference>
<dbReference type="KEGG" id="dti:Desti_1101"/>
<dbReference type="InterPro" id="IPR006143">
    <property type="entry name" value="RND_pump_MFP"/>
</dbReference>
<feature type="domain" description="CzcB-like barrel-sandwich hybrid" evidence="3">
    <location>
        <begin position="96"/>
        <end position="219"/>
    </location>
</feature>
<organism evidence="4 5">
    <name type="scientific">Desulfomonile tiedjei (strain ATCC 49306 / DSM 6799 / DCB-1)</name>
    <dbReference type="NCBI Taxonomy" id="706587"/>
    <lineage>
        <taxon>Bacteria</taxon>
        <taxon>Pseudomonadati</taxon>
        <taxon>Thermodesulfobacteriota</taxon>
        <taxon>Desulfomonilia</taxon>
        <taxon>Desulfomonilales</taxon>
        <taxon>Desulfomonilaceae</taxon>
        <taxon>Desulfomonile</taxon>
    </lineage>
</organism>
<dbReference type="OrthoDB" id="9801814at2"/>
<reference evidence="5" key="1">
    <citation type="submission" date="2012-06" db="EMBL/GenBank/DDBJ databases">
        <title>Complete sequence of chromosome of Desulfomonile tiedjei DSM 6799.</title>
        <authorList>
            <person name="Lucas S."/>
            <person name="Copeland A."/>
            <person name="Lapidus A."/>
            <person name="Glavina del Rio T."/>
            <person name="Dalin E."/>
            <person name="Tice H."/>
            <person name="Bruce D."/>
            <person name="Goodwin L."/>
            <person name="Pitluck S."/>
            <person name="Peters L."/>
            <person name="Ovchinnikova G."/>
            <person name="Zeytun A."/>
            <person name="Lu M."/>
            <person name="Kyrpides N."/>
            <person name="Mavromatis K."/>
            <person name="Ivanova N."/>
            <person name="Brettin T."/>
            <person name="Detter J.C."/>
            <person name="Han C."/>
            <person name="Larimer F."/>
            <person name="Land M."/>
            <person name="Hauser L."/>
            <person name="Markowitz V."/>
            <person name="Cheng J.-F."/>
            <person name="Hugenholtz P."/>
            <person name="Woyke T."/>
            <person name="Wu D."/>
            <person name="Spring S."/>
            <person name="Schroeder M."/>
            <person name="Brambilla E."/>
            <person name="Klenk H.-P."/>
            <person name="Eisen J.A."/>
        </authorList>
    </citation>
    <scope>NUCLEOTIDE SEQUENCE [LARGE SCALE GENOMIC DNA]</scope>
    <source>
        <strain evidence="5">ATCC 49306 / DSM 6799 / DCB-1</strain>
    </source>
</reference>
<evidence type="ECO:0000259" key="3">
    <source>
        <dbReference type="Pfam" id="PF25973"/>
    </source>
</evidence>
<proteinExistence type="inferred from homology"/>
<dbReference type="PANTHER" id="PTHR30469">
    <property type="entry name" value="MULTIDRUG RESISTANCE PROTEIN MDTA"/>
    <property type="match status" value="1"/>
</dbReference>
<keyword evidence="2" id="KW-0472">Membrane</keyword>
<gene>
    <name evidence="4" type="ordered locus">Desti_1101</name>
</gene>
<dbReference type="Proteomes" id="UP000006055">
    <property type="component" value="Chromosome"/>
</dbReference>
<dbReference type="GO" id="GO:1990281">
    <property type="term" value="C:efflux pump complex"/>
    <property type="evidence" value="ECO:0007669"/>
    <property type="project" value="TreeGrafter"/>
</dbReference>
<dbReference type="InterPro" id="IPR058647">
    <property type="entry name" value="BSH_CzcB-like"/>
</dbReference>
<dbReference type="EMBL" id="CP003360">
    <property type="protein sequence ID" value="AFM23815.1"/>
    <property type="molecule type" value="Genomic_DNA"/>
</dbReference>
<comment type="similarity">
    <text evidence="1">Belongs to the membrane fusion protein (MFP) (TC 8.A.1) family.</text>
</comment>
<dbReference type="Gene3D" id="1.10.287.470">
    <property type="entry name" value="Helix hairpin bin"/>
    <property type="match status" value="1"/>
</dbReference>
<dbReference type="PANTHER" id="PTHR30469:SF20">
    <property type="entry name" value="EFFLUX RND TRANSPORTER PERIPLASMIC ADAPTOR SUBUNIT"/>
    <property type="match status" value="1"/>
</dbReference>
<accession>I4C2M4</accession>
<dbReference type="RefSeq" id="WP_014808968.1">
    <property type="nucleotide sequence ID" value="NC_018025.1"/>
</dbReference>
<keyword evidence="5" id="KW-1185">Reference proteome</keyword>
<dbReference type="Gene3D" id="2.40.30.170">
    <property type="match status" value="1"/>
</dbReference>
<keyword evidence="2" id="KW-1133">Transmembrane helix</keyword>
<dbReference type="STRING" id="706587.Desti_1101"/>
<dbReference type="HOGENOM" id="CLU_018816_1_0_7"/>
<dbReference type="SUPFAM" id="SSF111369">
    <property type="entry name" value="HlyD-like secretion proteins"/>
    <property type="match status" value="1"/>
</dbReference>
<dbReference type="AlphaFoldDB" id="I4C2M4"/>
<sequence>MWCWLSYLTNVTTEGIASPATCEFVKRMRFITIGAVGLVALAVATWGGALVTRPQRGGEPSVSATVVRPIPTFMVQPFSDSCVRSFPGKVQANRRAELAFSVPGLLETLTVREGEKIKKGAVLAELDQRDYRNALDAAKAKYLDAKRAFDRTQSLRAKEVVCQAEFDKAEAACNIAWAELRIREKALEDTVLSAPFNGVVAKRHVENHEHVQAKQPILSFQDISLIEVVIQLPERLIAHGGAEVLRSIQVHFDADGDRWFDASIREFSLQSDTVTRTFDVVVGLNPPADLAVYPGMTATVRAEVTAFPGRSQQPQRVALIPAEAVWADTNGESNVWVVEPNGGPPHKTRVQVGVLRDGGVEILSGLQPGQYVAVAGLRTLREDIRVRPMIAGKKGLDG</sequence>
<keyword evidence="2" id="KW-0812">Transmembrane</keyword>
<evidence type="ECO:0000256" key="1">
    <source>
        <dbReference type="ARBA" id="ARBA00009477"/>
    </source>
</evidence>
<dbReference type="NCBIfam" id="TIGR01730">
    <property type="entry name" value="RND_mfp"/>
    <property type="match status" value="1"/>
</dbReference>
<protein>
    <submittedName>
        <fullName evidence="4">RND family efflux transporter, MFP subunit</fullName>
    </submittedName>
</protein>